<evidence type="ECO:0000256" key="6">
    <source>
        <dbReference type="PROSITE-ProRule" id="PRU00205"/>
    </source>
</evidence>
<keyword evidence="3 6" id="KW-0812">Transmembrane</keyword>
<dbReference type="InterPro" id="IPR016439">
    <property type="entry name" value="Lag1/Lac1-like"/>
</dbReference>
<evidence type="ECO:0000313" key="11">
    <source>
        <dbReference type="Proteomes" id="UP000242180"/>
    </source>
</evidence>
<comment type="subcellular location">
    <subcellularLocation>
        <location evidence="1">Membrane</location>
        <topology evidence="1">Multi-pass membrane protein</topology>
    </subcellularLocation>
</comment>
<dbReference type="STRING" id="13706.A0A1X2H985"/>
<accession>A0A1X2H985</accession>
<feature type="transmembrane region" description="Helical" evidence="8">
    <location>
        <begin position="193"/>
        <end position="211"/>
    </location>
</feature>
<dbReference type="GO" id="GO:0046513">
    <property type="term" value="P:ceramide biosynthetic process"/>
    <property type="evidence" value="ECO:0007669"/>
    <property type="project" value="InterPro"/>
</dbReference>
<evidence type="ECO:0000256" key="2">
    <source>
        <dbReference type="ARBA" id="ARBA00009808"/>
    </source>
</evidence>
<feature type="domain" description="TLC" evidence="9">
    <location>
        <begin position="114"/>
        <end position="328"/>
    </location>
</feature>
<dbReference type="FunCoup" id="A0A1X2H985">
    <property type="interactions" value="276"/>
</dbReference>
<evidence type="ECO:0000256" key="5">
    <source>
        <dbReference type="ARBA" id="ARBA00023136"/>
    </source>
</evidence>
<feature type="transmembrane region" description="Helical" evidence="8">
    <location>
        <begin position="122"/>
        <end position="141"/>
    </location>
</feature>
<feature type="transmembrane region" description="Helical" evidence="8">
    <location>
        <begin position="300"/>
        <end position="324"/>
    </location>
</feature>
<dbReference type="PIRSF" id="PIRSF005225">
    <property type="entry name" value="LAG1_LAC1"/>
    <property type="match status" value="1"/>
</dbReference>
<gene>
    <name evidence="10" type="ORF">BCR43DRAFT_460374</name>
</gene>
<dbReference type="PROSITE" id="PS50922">
    <property type="entry name" value="TLC"/>
    <property type="match status" value="1"/>
</dbReference>
<dbReference type="SMART" id="SM00724">
    <property type="entry name" value="TLC"/>
    <property type="match status" value="1"/>
</dbReference>
<dbReference type="Pfam" id="PF03798">
    <property type="entry name" value="TRAM_LAG1_CLN8"/>
    <property type="match status" value="1"/>
</dbReference>
<dbReference type="Proteomes" id="UP000242180">
    <property type="component" value="Unassembled WGS sequence"/>
</dbReference>
<organism evidence="10 11">
    <name type="scientific">Syncephalastrum racemosum</name>
    <name type="common">Filamentous fungus</name>
    <dbReference type="NCBI Taxonomy" id="13706"/>
    <lineage>
        <taxon>Eukaryota</taxon>
        <taxon>Fungi</taxon>
        <taxon>Fungi incertae sedis</taxon>
        <taxon>Mucoromycota</taxon>
        <taxon>Mucoromycotina</taxon>
        <taxon>Mucoromycetes</taxon>
        <taxon>Mucorales</taxon>
        <taxon>Syncephalastraceae</taxon>
        <taxon>Syncephalastrum</taxon>
    </lineage>
</organism>
<comment type="caution">
    <text evidence="10">The sequence shown here is derived from an EMBL/GenBank/DDBJ whole genome shotgun (WGS) entry which is preliminary data.</text>
</comment>
<dbReference type="GO" id="GO:0050291">
    <property type="term" value="F:sphingosine N-acyltransferase activity"/>
    <property type="evidence" value="ECO:0007669"/>
    <property type="project" value="InterPro"/>
</dbReference>
<dbReference type="GO" id="GO:0016020">
    <property type="term" value="C:membrane"/>
    <property type="evidence" value="ECO:0007669"/>
    <property type="project" value="UniProtKB-SubCell"/>
</dbReference>
<evidence type="ECO:0000256" key="8">
    <source>
        <dbReference type="SAM" id="Phobius"/>
    </source>
</evidence>
<feature type="compositionally biased region" description="Basic and acidic residues" evidence="7">
    <location>
        <begin position="346"/>
        <end position="355"/>
    </location>
</feature>
<evidence type="ECO:0000256" key="3">
    <source>
        <dbReference type="ARBA" id="ARBA00022692"/>
    </source>
</evidence>
<dbReference type="PANTHER" id="PTHR12560:SF0">
    <property type="entry name" value="LD18904P"/>
    <property type="match status" value="1"/>
</dbReference>
<dbReference type="PANTHER" id="PTHR12560">
    <property type="entry name" value="LONGEVITY ASSURANCE FACTOR 1 LAG1"/>
    <property type="match status" value="1"/>
</dbReference>
<keyword evidence="5 6" id="KW-0472">Membrane</keyword>
<dbReference type="OMA" id="KLYCLLQ"/>
<proteinExistence type="inferred from homology"/>
<dbReference type="AlphaFoldDB" id="A0A1X2H985"/>
<evidence type="ECO:0000256" key="7">
    <source>
        <dbReference type="SAM" id="MobiDB-lite"/>
    </source>
</evidence>
<keyword evidence="11" id="KW-1185">Reference proteome</keyword>
<reference evidence="10 11" key="1">
    <citation type="submission" date="2016-07" db="EMBL/GenBank/DDBJ databases">
        <title>Pervasive Adenine N6-methylation of Active Genes in Fungi.</title>
        <authorList>
            <consortium name="DOE Joint Genome Institute"/>
            <person name="Mondo S.J."/>
            <person name="Dannebaum R.O."/>
            <person name="Kuo R.C."/>
            <person name="Labutti K."/>
            <person name="Haridas S."/>
            <person name="Kuo A."/>
            <person name="Salamov A."/>
            <person name="Ahrendt S.R."/>
            <person name="Lipzen A."/>
            <person name="Sullivan W."/>
            <person name="Andreopoulos W.B."/>
            <person name="Clum A."/>
            <person name="Lindquist E."/>
            <person name="Daum C."/>
            <person name="Ramamoorthy G.K."/>
            <person name="Gryganskyi A."/>
            <person name="Culley D."/>
            <person name="Magnuson J.K."/>
            <person name="James T.Y."/>
            <person name="O'Malley M.A."/>
            <person name="Stajich J.E."/>
            <person name="Spatafora J.W."/>
            <person name="Visel A."/>
            <person name="Grigoriev I.V."/>
        </authorList>
    </citation>
    <scope>NUCLEOTIDE SEQUENCE [LARGE SCALE GENOMIC DNA]</scope>
    <source>
        <strain evidence="10 11">NRRL 2496</strain>
    </source>
</reference>
<name>A0A1X2H985_SYNRA</name>
<comment type="similarity">
    <text evidence="2">Belongs to the sphingosine N-acyltransferase family.</text>
</comment>
<dbReference type="InParanoid" id="A0A1X2H985"/>
<sequence>MTEITAQPPPSKKRVVTTPRQPPPKTFSERVLDSELEITGILSLICFAAYYAGSPVARKALFLSYQAGPDAYNKGWDDVYFVAFWVVAFTFLRAVIMKFFYHPLGLLTGIKPFSKRQRFAEQGFMFTIYTVSWITGMYIIYNSPYWLNTSQFWIDYPHILLPRLTKYYYLMQISFWFQQLYTIQMEKPRKDHLAMVSHHFITITLLITSYYSNFTRIGNAVLCCMDLADILLSFAKMLRYLQLTTLCDIAFAAFALAWPITRHGFFTCIIWATAFEPPKYMNMVWEPEKGRYFTPTTQKIYLGLFVVLDVIMIYWFSMIVRVVVRVIRGQNAEDTRSDDEDEDENEHPVDSKKKN</sequence>
<keyword evidence="4 8" id="KW-1133">Transmembrane helix</keyword>
<evidence type="ECO:0000313" key="10">
    <source>
        <dbReference type="EMBL" id="ORY94640.1"/>
    </source>
</evidence>
<dbReference type="OrthoDB" id="537032at2759"/>
<feature type="region of interest" description="Disordered" evidence="7">
    <location>
        <begin position="1"/>
        <end position="25"/>
    </location>
</feature>
<dbReference type="EMBL" id="MCGN01000007">
    <property type="protein sequence ID" value="ORY94640.1"/>
    <property type="molecule type" value="Genomic_DNA"/>
</dbReference>
<protein>
    <submittedName>
        <fullName evidence="10">TLC domain-domain-containing protein</fullName>
    </submittedName>
</protein>
<dbReference type="InterPro" id="IPR006634">
    <property type="entry name" value="TLC-dom"/>
</dbReference>
<feature type="transmembrane region" description="Helical" evidence="8">
    <location>
        <begin position="79"/>
        <end position="101"/>
    </location>
</feature>
<evidence type="ECO:0000259" key="9">
    <source>
        <dbReference type="PROSITE" id="PS50922"/>
    </source>
</evidence>
<evidence type="ECO:0000256" key="1">
    <source>
        <dbReference type="ARBA" id="ARBA00004141"/>
    </source>
</evidence>
<feature type="region of interest" description="Disordered" evidence="7">
    <location>
        <begin position="333"/>
        <end position="355"/>
    </location>
</feature>
<feature type="compositionally biased region" description="Acidic residues" evidence="7">
    <location>
        <begin position="336"/>
        <end position="345"/>
    </location>
</feature>
<evidence type="ECO:0000256" key="4">
    <source>
        <dbReference type="ARBA" id="ARBA00022989"/>
    </source>
</evidence>